<name>A0A931MDW9_9BACT</name>
<gene>
    <name evidence="3" type="ORF">I5907_17125</name>
</gene>
<sequence>MYINIVKYITVACLVLFAACKKQTAEPFYPTNPAFAAVEKVLNDSVALFGGNCYVVIHKDGEVVYEKAMGNLNADSRTFIASCSKWLSGAVLMSLVDEGRLSLSDTLGRYMPIFTRYGKGGITVAQLFSHTSGFVGDSEQGFEYDNTITLQEAVDYIAQYVPLVNPPGTAFYYGSVSMHVAGRVCEVVSGKSWATLAREKIFDPCGMVNTDYGLTPNPIIAGGARSTPGDYMQFLDMIVNKGVATNGTRVLSEAAVAAMQENYVAGTTVYYTPAPPYLHFTNFYGIGNWRDDLSATGALIENSSPGAFGTHPWINHEKGYTGIVFTFIPVDGYLTTLPTCIKIRELTRGIIQ</sequence>
<dbReference type="PANTHER" id="PTHR43283">
    <property type="entry name" value="BETA-LACTAMASE-RELATED"/>
    <property type="match status" value="1"/>
</dbReference>
<keyword evidence="4" id="KW-1185">Reference proteome</keyword>
<comment type="caution">
    <text evidence="3">The sequence shown here is derived from an EMBL/GenBank/DDBJ whole genome shotgun (WGS) entry which is preliminary data.</text>
</comment>
<dbReference type="EMBL" id="JADWYR010000002">
    <property type="protein sequence ID" value="MBG9377964.1"/>
    <property type="molecule type" value="Genomic_DNA"/>
</dbReference>
<dbReference type="InterPro" id="IPR012338">
    <property type="entry name" value="Beta-lactam/transpept-like"/>
</dbReference>
<dbReference type="Proteomes" id="UP000628448">
    <property type="component" value="Unassembled WGS sequence"/>
</dbReference>
<dbReference type="Gene3D" id="3.40.710.10">
    <property type="entry name" value="DD-peptidase/beta-lactamase superfamily"/>
    <property type="match status" value="1"/>
</dbReference>
<dbReference type="InterPro" id="IPR050789">
    <property type="entry name" value="Diverse_Enzym_Activities"/>
</dbReference>
<dbReference type="SUPFAM" id="SSF56601">
    <property type="entry name" value="beta-lactamase/transpeptidase-like"/>
    <property type="match status" value="1"/>
</dbReference>
<feature type="chain" id="PRO_5037472722" evidence="1">
    <location>
        <begin position="25"/>
        <end position="352"/>
    </location>
</feature>
<evidence type="ECO:0000259" key="2">
    <source>
        <dbReference type="Pfam" id="PF00144"/>
    </source>
</evidence>
<feature type="signal peptide" evidence="1">
    <location>
        <begin position="1"/>
        <end position="24"/>
    </location>
</feature>
<evidence type="ECO:0000313" key="4">
    <source>
        <dbReference type="Proteomes" id="UP000628448"/>
    </source>
</evidence>
<dbReference type="Pfam" id="PF00144">
    <property type="entry name" value="Beta-lactamase"/>
    <property type="match status" value="1"/>
</dbReference>
<organism evidence="3 4">
    <name type="scientific">Panacibacter microcysteis</name>
    <dbReference type="NCBI Taxonomy" id="2793269"/>
    <lineage>
        <taxon>Bacteria</taxon>
        <taxon>Pseudomonadati</taxon>
        <taxon>Bacteroidota</taxon>
        <taxon>Chitinophagia</taxon>
        <taxon>Chitinophagales</taxon>
        <taxon>Chitinophagaceae</taxon>
        <taxon>Panacibacter</taxon>
    </lineage>
</organism>
<accession>A0A931MDW9</accession>
<protein>
    <submittedName>
        <fullName evidence="3">Beta-lactamase family protein</fullName>
    </submittedName>
</protein>
<keyword evidence="1" id="KW-0732">Signal</keyword>
<dbReference type="RefSeq" id="WP_196992024.1">
    <property type="nucleotide sequence ID" value="NZ_JADWYR010000002.1"/>
</dbReference>
<dbReference type="AlphaFoldDB" id="A0A931MDW9"/>
<evidence type="ECO:0000313" key="3">
    <source>
        <dbReference type="EMBL" id="MBG9377964.1"/>
    </source>
</evidence>
<reference evidence="3" key="1">
    <citation type="submission" date="2020-11" db="EMBL/GenBank/DDBJ databases">
        <title>Bacterial whole genome sequence for Panacibacter sp. DH6.</title>
        <authorList>
            <person name="Le V."/>
            <person name="Ko S."/>
            <person name="Ahn C.-Y."/>
            <person name="Oh H.-M."/>
        </authorList>
    </citation>
    <scope>NUCLEOTIDE SEQUENCE</scope>
    <source>
        <strain evidence="3">DH6</strain>
    </source>
</reference>
<dbReference type="PANTHER" id="PTHR43283:SF3">
    <property type="entry name" value="BETA-LACTAMASE FAMILY PROTEIN (AFU_ORTHOLOGUE AFUA_5G07500)"/>
    <property type="match status" value="1"/>
</dbReference>
<dbReference type="PROSITE" id="PS51257">
    <property type="entry name" value="PROKAR_LIPOPROTEIN"/>
    <property type="match status" value="1"/>
</dbReference>
<evidence type="ECO:0000256" key="1">
    <source>
        <dbReference type="SAM" id="SignalP"/>
    </source>
</evidence>
<proteinExistence type="predicted"/>
<feature type="domain" description="Beta-lactamase-related" evidence="2">
    <location>
        <begin position="54"/>
        <end position="326"/>
    </location>
</feature>
<dbReference type="InterPro" id="IPR001466">
    <property type="entry name" value="Beta-lactam-related"/>
</dbReference>